<dbReference type="Proteomes" id="UP000308600">
    <property type="component" value="Unassembled WGS sequence"/>
</dbReference>
<proteinExistence type="predicted"/>
<accession>A0ACD3AQD4</accession>
<dbReference type="EMBL" id="ML208368">
    <property type="protein sequence ID" value="TFK67727.1"/>
    <property type="molecule type" value="Genomic_DNA"/>
</dbReference>
<name>A0ACD3AQD4_9AGAR</name>
<evidence type="ECO:0000313" key="2">
    <source>
        <dbReference type="Proteomes" id="UP000308600"/>
    </source>
</evidence>
<sequence length="191" mass="22530">MSLMTKCSRLCFPFHTGRGASIPSFWQHYQTRIKSQTNPVSRRPKPPTFPSYSLSMSPSIQINWVLVDPSTTEFYDRAATFYIPKRDVNLTLLDLQGRVSFDLEIKHGVKANQRHLWIWRPKERITLQEVNSEEWFLRRDNLREHFDFCHPAVWAPLTGECNLEGRVSIFDDTSEVHFIAIIDKEPPRRRR</sequence>
<evidence type="ECO:0000313" key="1">
    <source>
        <dbReference type="EMBL" id="TFK67727.1"/>
    </source>
</evidence>
<organism evidence="1 2">
    <name type="scientific">Pluteus cervinus</name>
    <dbReference type="NCBI Taxonomy" id="181527"/>
    <lineage>
        <taxon>Eukaryota</taxon>
        <taxon>Fungi</taxon>
        <taxon>Dikarya</taxon>
        <taxon>Basidiomycota</taxon>
        <taxon>Agaricomycotina</taxon>
        <taxon>Agaricomycetes</taxon>
        <taxon>Agaricomycetidae</taxon>
        <taxon>Agaricales</taxon>
        <taxon>Pluteineae</taxon>
        <taxon>Pluteaceae</taxon>
        <taxon>Pluteus</taxon>
    </lineage>
</organism>
<gene>
    <name evidence="1" type="ORF">BDN72DRAFT_82331</name>
</gene>
<protein>
    <submittedName>
        <fullName evidence="1">Uncharacterized protein</fullName>
    </submittedName>
</protein>
<keyword evidence="2" id="KW-1185">Reference proteome</keyword>
<reference evidence="1 2" key="1">
    <citation type="journal article" date="2019" name="Nat. Ecol. Evol.">
        <title>Megaphylogeny resolves global patterns of mushroom evolution.</title>
        <authorList>
            <person name="Varga T."/>
            <person name="Krizsan K."/>
            <person name="Foldi C."/>
            <person name="Dima B."/>
            <person name="Sanchez-Garcia M."/>
            <person name="Sanchez-Ramirez S."/>
            <person name="Szollosi G.J."/>
            <person name="Szarkandi J.G."/>
            <person name="Papp V."/>
            <person name="Albert L."/>
            <person name="Andreopoulos W."/>
            <person name="Angelini C."/>
            <person name="Antonin V."/>
            <person name="Barry K.W."/>
            <person name="Bougher N.L."/>
            <person name="Buchanan P."/>
            <person name="Buyck B."/>
            <person name="Bense V."/>
            <person name="Catcheside P."/>
            <person name="Chovatia M."/>
            <person name="Cooper J."/>
            <person name="Damon W."/>
            <person name="Desjardin D."/>
            <person name="Finy P."/>
            <person name="Geml J."/>
            <person name="Haridas S."/>
            <person name="Hughes K."/>
            <person name="Justo A."/>
            <person name="Karasinski D."/>
            <person name="Kautmanova I."/>
            <person name="Kiss B."/>
            <person name="Kocsube S."/>
            <person name="Kotiranta H."/>
            <person name="LaButti K.M."/>
            <person name="Lechner B.E."/>
            <person name="Liimatainen K."/>
            <person name="Lipzen A."/>
            <person name="Lukacs Z."/>
            <person name="Mihaltcheva S."/>
            <person name="Morgado L.N."/>
            <person name="Niskanen T."/>
            <person name="Noordeloos M.E."/>
            <person name="Ohm R.A."/>
            <person name="Ortiz-Santana B."/>
            <person name="Ovrebo C."/>
            <person name="Racz N."/>
            <person name="Riley R."/>
            <person name="Savchenko A."/>
            <person name="Shiryaev A."/>
            <person name="Soop K."/>
            <person name="Spirin V."/>
            <person name="Szebenyi C."/>
            <person name="Tomsovsky M."/>
            <person name="Tulloss R.E."/>
            <person name="Uehling J."/>
            <person name="Grigoriev I.V."/>
            <person name="Vagvolgyi C."/>
            <person name="Papp T."/>
            <person name="Martin F.M."/>
            <person name="Miettinen O."/>
            <person name="Hibbett D.S."/>
            <person name="Nagy L.G."/>
        </authorList>
    </citation>
    <scope>NUCLEOTIDE SEQUENCE [LARGE SCALE GENOMIC DNA]</scope>
    <source>
        <strain evidence="1 2">NL-1719</strain>
    </source>
</reference>